<evidence type="ECO:0000313" key="2">
    <source>
        <dbReference type="Proteomes" id="UP000000417"/>
    </source>
</evidence>
<dbReference type="HOGENOM" id="CLU_2792490_0_0_9"/>
<evidence type="ECO:0000313" key="1">
    <source>
        <dbReference type="EMBL" id="BAD39602.1"/>
    </source>
</evidence>
<dbReference type="Proteomes" id="UP000000417">
    <property type="component" value="Chromosome"/>
</dbReference>
<dbReference type="KEGG" id="sth:STH617"/>
<dbReference type="AlphaFoldDB" id="Q67RU1"/>
<name>Q67RU1_SYMTH</name>
<dbReference type="EMBL" id="AP006840">
    <property type="protein sequence ID" value="BAD39602.1"/>
    <property type="molecule type" value="Genomic_DNA"/>
</dbReference>
<keyword evidence="2" id="KW-1185">Reference proteome</keyword>
<sequence length="68" mass="7263">MEAEPSCPLPAVQGGCGRDASETILLEVVGFEGEDDTVRISGSEVHVRLSAELRNLVQQRLNEAAVGR</sequence>
<protein>
    <submittedName>
        <fullName evidence="1">Uncharacterized protein</fullName>
    </submittedName>
</protein>
<organism evidence="1 2">
    <name type="scientific">Symbiobacterium thermophilum (strain DSM 24528 / JCM 14929 / IAM 14863 / T)</name>
    <dbReference type="NCBI Taxonomy" id="292459"/>
    <lineage>
        <taxon>Bacteria</taxon>
        <taxon>Bacillati</taxon>
        <taxon>Bacillota</taxon>
        <taxon>Clostridia</taxon>
        <taxon>Eubacteriales</taxon>
        <taxon>Symbiobacteriaceae</taxon>
        <taxon>Symbiobacterium</taxon>
    </lineage>
</organism>
<reference evidence="1 2" key="1">
    <citation type="journal article" date="2004" name="Nucleic Acids Res.">
        <title>Genome sequence of Symbiobacterium thermophilum, an uncultivable bacterium that depends on microbial commensalism.</title>
        <authorList>
            <person name="Ueda K."/>
            <person name="Yamashita A."/>
            <person name="Ishikawa J."/>
            <person name="Shimada M."/>
            <person name="Watsuji T."/>
            <person name="Morimura K."/>
            <person name="Ikeda H."/>
            <person name="Hattori M."/>
            <person name="Beppu T."/>
        </authorList>
    </citation>
    <scope>NUCLEOTIDE SEQUENCE [LARGE SCALE GENOMIC DNA]</scope>
    <source>
        <strain evidence="2">T / IAM 14863</strain>
    </source>
</reference>
<gene>
    <name evidence="1" type="ordered locus">STH617</name>
</gene>
<proteinExistence type="predicted"/>
<accession>Q67RU1</accession>